<evidence type="ECO:0000256" key="2">
    <source>
        <dbReference type="SAM" id="Phobius"/>
    </source>
</evidence>
<keyword evidence="2" id="KW-1133">Transmembrane helix</keyword>
<feature type="compositionally biased region" description="Low complexity" evidence="1">
    <location>
        <begin position="146"/>
        <end position="161"/>
    </location>
</feature>
<reference evidence="3" key="2">
    <citation type="journal article" date="2021" name="PeerJ">
        <title>Extensive microbial diversity within the chicken gut microbiome revealed by metagenomics and culture.</title>
        <authorList>
            <person name="Gilroy R."/>
            <person name="Ravi A."/>
            <person name="Getino M."/>
            <person name="Pursley I."/>
            <person name="Horton D.L."/>
            <person name="Alikhan N.F."/>
            <person name="Baker D."/>
            <person name="Gharbi K."/>
            <person name="Hall N."/>
            <person name="Watson M."/>
            <person name="Adriaenssens E.M."/>
            <person name="Foster-Nyarko E."/>
            <person name="Jarju S."/>
            <person name="Secka A."/>
            <person name="Antonio M."/>
            <person name="Oren A."/>
            <person name="Chaudhuri R.R."/>
            <person name="La Ragione R."/>
            <person name="Hildebrand F."/>
            <person name="Pallen M.J."/>
        </authorList>
    </citation>
    <scope>NUCLEOTIDE SEQUENCE</scope>
    <source>
        <strain evidence="3">CHK199-13235</strain>
    </source>
</reference>
<dbReference type="SUPFAM" id="SSF82171">
    <property type="entry name" value="DPP6 N-terminal domain-like"/>
    <property type="match status" value="1"/>
</dbReference>
<keyword evidence="2" id="KW-0472">Membrane</keyword>
<dbReference type="Proteomes" id="UP000824002">
    <property type="component" value="Unassembled WGS sequence"/>
</dbReference>
<name>A0A9D1FKZ2_9FIRM</name>
<sequence length="702" mass="76613">MKHTPENNALEQRIREMADSIKVPPSLEPENFIKRLPDRRQAPIIRIRRYIPAAAAAACLLVVLSGTFFLGEFSGDPMIQTESSAPPSPAGSTPSSAEVSEPSASSEDSEESLPEQSPASSGEIPESSETPPAESSGSTPDEENTSSQPGSPASQGQSSEPPSAPEPEPSQPEGSLQQQDISAYESAYETMLAFRQKSNVYDSYSAAPVSISDLTVQFGGDGTAAQPVQQNGNVICTLSSDADSDTIYVYSMEDPQTPAIAFQPEYQLPAFRGMHISSVSFTGLYLEGDTLTAIGTAYYWSDNGTRQREVTVLSSYDVSNPKKPAYMSTLAQDGKMTASYNESGRLALVTTYTVSPSQELSENQASSYLPVCYVNGEEILPTEEQIQISAEADAPVYTFIGLIDLRRPDEFQDILSYLGEGDTFYLDEGRIYMARAGQSQTRLTAFSYTGSRIKLDAETVVDGVIMDGFAKSPNGRSVWVSVSTQNSVSLYLMDKKLNILGQMEGFIPDADVSSVLYHGYFAHYLDSSGEFICSVDCSMPKSPEFLDQTPQDMGDLGEYYEFGSQMLKVTPVYDESGVQTGLKLIMYRDRVPVGFQELHSVVLEGPVSILGWDDPANLYLDEENGLIGFSVMDYGETVSIRYVLYSYDSKNGFVKLLDQPMEADGNQYLDYRTGICDGETFYLASPGQMLSFDMAQLKAAEE</sequence>
<reference evidence="3" key="1">
    <citation type="submission" date="2020-10" db="EMBL/GenBank/DDBJ databases">
        <authorList>
            <person name="Gilroy R."/>
        </authorList>
    </citation>
    <scope>NUCLEOTIDE SEQUENCE</scope>
    <source>
        <strain evidence="3">CHK199-13235</strain>
    </source>
</reference>
<evidence type="ECO:0000256" key="1">
    <source>
        <dbReference type="SAM" id="MobiDB-lite"/>
    </source>
</evidence>
<evidence type="ECO:0000313" key="3">
    <source>
        <dbReference type="EMBL" id="HIS75766.1"/>
    </source>
</evidence>
<comment type="caution">
    <text evidence="3">The sequence shown here is derived from an EMBL/GenBank/DDBJ whole genome shotgun (WGS) entry which is preliminary data.</text>
</comment>
<proteinExistence type="predicted"/>
<feature type="compositionally biased region" description="Low complexity" evidence="1">
    <location>
        <begin position="90"/>
        <end position="106"/>
    </location>
</feature>
<accession>A0A9D1FKZ2</accession>
<feature type="transmembrane region" description="Helical" evidence="2">
    <location>
        <begin position="50"/>
        <end position="71"/>
    </location>
</feature>
<feature type="compositionally biased region" description="Low complexity" evidence="1">
    <location>
        <begin position="114"/>
        <end position="139"/>
    </location>
</feature>
<evidence type="ECO:0000313" key="4">
    <source>
        <dbReference type="Proteomes" id="UP000824002"/>
    </source>
</evidence>
<organism evidence="3 4">
    <name type="scientific">Candidatus Merdivicinus excrementipullorum</name>
    <dbReference type="NCBI Taxonomy" id="2840867"/>
    <lineage>
        <taxon>Bacteria</taxon>
        <taxon>Bacillati</taxon>
        <taxon>Bacillota</taxon>
        <taxon>Clostridia</taxon>
        <taxon>Eubacteriales</taxon>
        <taxon>Oscillospiraceae</taxon>
        <taxon>Oscillospiraceae incertae sedis</taxon>
        <taxon>Candidatus Merdivicinus</taxon>
    </lineage>
</organism>
<protein>
    <submittedName>
        <fullName evidence="3">Beta-propeller domain-containing protein</fullName>
    </submittedName>
</protein>
<gene>
    <name evidence="3" type="ORF">IAB51_03050</name>
</gene>
<feature type="region of interest" description="Disordered" evidence="1">
    <location>
        <begin position="80"/>
        <end position="180"/>
    </location>
</feature>
<dbReference type="InterPro" id="IPR019198">
    <property type="entry name" value="Beta_propeller_containing"/>
</dbReference>
<dbReference type="AlphaFoldDB" id="A0A9D1FKZ2"/>
<keyword evidence="2" id="KW-0812">Transmembrane</keyword>
<dbReference type="EMBL" id="DVJP01000025">
    <property type="protein sequence ID" value="HIS75766.1"/>
    <property type="molecule type" value="Genomic_DNA"/>
</dbReference>
<dbReference type="Pfam" id="PF09826">
    <property type="entry name" value="Beta_propel"/>
    <property type="match status" value="1"/>
</dbReference>